<feature type="non-terminal residue" evidence="1">
    <location>
        <position position="148"/>
    </location>
</feature>
<dbReference type="Gene3D" id="3.30.450.20">
    <property type="entry name" value="PAS domain"/>
    <property type="match status" value="1"/>
</dbReference>
<comment type="caution">
    <text evidence="1">The sequence shown here is derived from an EMBL/GenBank/DDBJ whole genome shotgun (WGS) entry which is preliminary data.</text>
</comment>
<dbReference type="EMBL" id="BQXS01000787">
    <property type="protein sequence ID" value="GKT29298.1"/>
    <property type="molecule type" value="Genomic_DNA"/>
</dbReference>
<dbReference type="InterPro" id="IPR035965">
    <property type="entry name" value="PAS-like_dom_sf"/>
</dbReference>
<accession>A0ABQ5K9Q8</accession>
<dbReference type="SMART" id="SM00086">
    <property type="entry name" value="PAC"/>
    <property type="match status" value="1"/>
</dbReference>
<sequence length="148" mass="16280">EILGKSVIGTLIPKTETGESELELMIHELTENPQDFPVNTNLNTRKDGSQVWVYWTNSPILDSKGKLTEILCQLAVIPKEEIEGADVEEAFPPLGKYAGNITQAIESGIPEAGFRTRGMTDPNSHQDIIIYPLTDDMKGAVIRIDDAT</sequence>
<feature type="non-terminal residue" evidence="1">
    <location>
        <position position="1"/>
    </location>
</feature>
<keyword evidence="2" id="KW-1185">Reference proteome</keyword>
<protein>
    <submittedName>
        <fullName evidence="1">PAS domain S-box protein</fullName>
    </submittedName>
</protein>
<dbReference type="InterPro" id="IPR001610">
    <property type="entry name" value="PAC"/>
</dbReference>
<dbReference type="SUPFAM" id="SSF55785">
    <property type="entry name" value="PYP-like sensor domain (PAS domain)"/>
    <property type="match status" value="1"/>
</dbReference>
<name>A0ABQ5K9Q8_9EUKA</name>
<evidence type="ECO:0000313" key="2">
    <source>
        <dbReference type="Proteomes" id="UP001057375"/>
    </source>
</evidence>
<organism evidence="1 2">
    <name type="scientific">Aduncisulcus paluster</name>
    <dbReference type="NCBI Taxonomy" id="2918883"/>
    <lineage>
        <taxon>Eukaryota</taxon>
        <taxon>Metamonada</taxon>
        <taxon>Carpediemonas-like organisms</taxon>
        <taxon>Aduncisulcus</taxon>
    </lineage>
</organism>
<dbReference type="Proteomes" id="UP001057375">
    <property type="component" value="Unassembled WGS sequence"/>
</dbReference>
<proteinExistence type="predicted"/>
<gene>
    <name evidence="1" type="ORF">ADUPG1_001136</name>
</gene>
<evidence type="ECO:0000313" key="1">
    <source>
        <dbReference type="EMBL" id="GKT29298.1"/>
    </source>
</evidence>
<reference evidence="1" key="1">
    <citation type="submission" date="2022-03" db="EMBL/GenBank/DDBJ databases">
        <title>Draft genome sequence of Aduncisulcus paluster, a free-living microaerophilic Fornicata.</title>
        <authorList>
            <person name="Yuyama I."/>
            <person name="Kume K."/>
            <person name="Tamura T."/>
            <person name="Inagaki Y."/>
            <person name="Hashimoto T."/>
        </authorList>
    </citation>
    <scope>NUCLEOTIDE SEQUENCE</scope>
    <source>
        <strain evidence="1">NY0171</strain>
    </source>
</reference>